<accession>A0ABR2JF10</accession>
<reference evidence="2 3" key="1">
    <citation type="submission" date="2024-04" db="EMBL/GenBank/DDBJ databases">
        <title>Tritrichomonas musculus Genome.</title>
        <authorList>
            <person name="Alves-Ferreira E."/>
            <person name="Grigg M."/>
            <person name="Lorenzi H."/>
            <person name="Galac M."/>
        </authorList>
    </citation>
    <scope>NUCLEOTIDE SEQUENCE [LARGE SCALE GENOMIC DNA]</scope>
    <source>
        <strain evidence="2 3">EAF2021</strain>
    </source>
</reference>
<evidence type="ECO:0000259" key="1">
    <source>
        <dbReference type="PROSITE" id="PS50022"/>
    </source>
</evidence>
<keyword evidence="3" id="KW-1185">Reference proteome</keyword>
<dbReference type="Gene3D" id="1.25.40.420">
    <property type="match status" value="1"/>
</dbReference>
<comment type="caution">
    <text evidence="2">The sequence shown here is derived from an EMBL/GenBank/DDBJ whole genome shotgun (WGS) entry which is preliminary data.</text>
</comment>
<dbReference type="InterPro" id="IPR008979">
    <property type="entry name" value="Galactose-bd-like_sf"/>
</dbReference>
<dbReference type="EMBL" id="JAPFFF010000012">
    <property type="protein sequence ID" value="KAK8876182.1"/>
    <property type="molecule type" value="Genomic_DNA"/>
</dbReference>
<proteinExistence type="predicted"/>
<dbReference type="InterPro" id="IPR011705">
    <property type="entry name" value="BACK"/>
</dbReference>
<dbReference type="Gene3D" id="2.60.120.260">
    <property type="entry name" value="Galactose-binding domain-like"/>
    <property type="match status" value="1"/>
</dbReference>
<dbReference type="Pfam" id="PF00754">
    <property type="entry name" value="F5_F8_type_C"/>
    <property type="match status" value="1"/>
</dbReference>
<dbReference type="Pfam" id="PF07707">
    <property type="entry name" value="BACK"/>
    <property type="match status" value="1"/>
</dbReference>
<dbReference type="PANTHER" id="PTHR47457">
    <property type="entry name" value="OS05G0345500 PROTEIN"/>
    <property type="match status" value="1"/>
</dbReference>
<name>A0ABR2JF10_9EUKA</name>
<dbReference type="SUPFAM" id="SSF49785">
    <property type="entry name" value="Galactose-binding domain-like"/>
    <property type="match status" value="1"/>
</dbReference>
<sequence>MTKYDLQLNTASIVNVPLQTYQEEFTFIINGKRFQTTRLISDLLSPKISRMHAADPTIETFCMTTTQKGDFSYLLKLSNFQIQSIPDDILPFVSEVSEILEMNNISLHENLSEPIMSDNVFPSIYAHEKSVHLYRQKLEEEIEYIASHFYEIASKNCEQLKNLKYETLEQIISSENLVLNDEDQLIDFVNQLVEKDREFTSFYATVYFERVTSGSISNFLNLINEDDITKSTWRRICDRLIQEVKTEKTVYNEKRYNKRVRSRIEKPFTSNGSFNGIISHLKSNGRIDDEITLTSSSNNHQNNQYSDIHNIISYGENKSFWTKDVSNSWICIELKHHKIIPTYYTIKTCYDGSPYPRSWAIEACNDGRTWEVIDEQKDCSPLNDSNRVHSFKINEQNQKEISFVRIRQTQTWSSSNYLGIGSLEIFGTIV</sequence>
<dbReference type="PANTHER" id="PTHR47457:SF1">
    <property type="entry name" value="BTB DOMAIN-CONTAINING PROTEIN-RELATED"/>
    <property type="match status" value="1"/>
</dbReference>
<organism evidence="2 3">
    <name type="scientific">Tritrichomonas musculus</name>
    <dbReference type="NCBI Taxonomy" id="1915356"/>
    <lineage>
        <taxon>Eukaryota</taxon>
        <taxon>Metamonada</taxon>
        <taxon>Parabasalia</taxon>
        <taxon>Tritrichomonadida</taxon>
        <taxon>Tritrichomonadidae</taxon>
        <taxon>Tritrichomonas</taxon>
    </lineage>
</organism>
<protein>
    <recommendedName>
        <fullName evidence="1">F5/8 type C domain-containing protein</fullName>
    </recommendedName>
</protein>
<feature type="domain" description="F5/8 type C" evidence="1">
    <location>
        <begin position="275"/>
        <end position="428"/>
    </location>
</feature>
<dbReference type="PROSITE" id="PS50022">
    <property type="entry name" value="FA58C_3"/>
    <property type="match status" value="1"/>
</dbReference>
<evidence type="ECO:0000313" key="2">
    <source>
        <dbReference type="EMBL" id="KAK8876182.1"/>
    </source>
</evidence>
<dbReference type="Proteomes" id="UP001470230">
    <property type="component" value="Unassembled WGS sequence"/>
</dbReference>
<gene>
    <name evidence="2" type="ORF">M9Y10_006372</name>
</gene>
<evidence type="ECO:0000313" key="3">
    <source>
        <dbReference type="Proteomes" id="UP001470230"/>
    </source>
</evidence>
<dbReference type="InterPro" id="IPR000421">
    <property type="entry name" value="FA58C"/>
</dbReference>